<dbReference type="InterPro" id="IPR029069">
    <property type="entry name" value="HotDog_dom_sf"/>
</dbReference>
<evidence type="ECO:0000313" key="3">
    <source>
        <dbReference type="Proteomes" id="UP000187486"/>
    </source>
</evidence>
<dbReference type="Gene3D" id="3.10.129.10">
    <property type="entry name" value="Hotdog Thioesterase"/>
    <property type="match status" value="1"/>
</dbReference>
<reference evidence="2 3" key="1">
    <citation type="submission" date="2016-01" db="EMBL/GenBank/DDBJ databases">
        <title>Amycolatopsis coloradensis genome sequencing and assembly.</title>
        <authorList>
            <person name="Mayilraj S."/>
        </authorList>
    </citation>
    <scope>NUCLEOTIDE SEQUENCE [LARGE SCALE GENOMIC DNA]</scope>
    <source>
        <strain evidence="2 3">DSM 44225</strain>
    </source>
</reference>
<feature type="domain" description="FAS1-like dehydratase" evidence="1">
    <location>
        <begin position="14"/>
        <end position="125"/>
    </location>
</feature>
<sequence length="141" mass="15061">MEPNEHPPAQKVVTTVEIEVSRQQIRDFTIALGFPADDWDGELTAPATFPLALSMRALESALAQYGAELSEVVHRDQHFAYTRPIHSGDVLTATVSLSDSESIAKAGVITAITEIDDMSGNHVCTSTSTIVALATPGRRAG</sequence>
<dbReference type="Proteomes" id="UP000187486">
    <property type="component" value="Unassembled WGS sequence"/>
</dbReference>
<dbReference type="InterPro" id="IPR039569">
    <property type="entry name" value="FAS1-like_DH_region"/>
</dbReference>
<dbReference type="STRING" id="76021.BS329_13765"/>
<dbReference type="AlphaFoldDB" id="A0A1R0KVE5"/>
<keyword evidence="3" id="KW-1185">Reference proteome</keyword>
<dbReference type="EMBL" id="MQUQ01000006">
    <property type="protein sequence ID" value="OLZ52644.1"/>
    <property type="molecule type" value="Genomic_DNA"/>
</dbReference>
<name>A0A1R0KVE5_9PSEU</name>
<evidence type="ECO:0000259" key="1">
    <source>
        <dbReference type="Pfam" id="PF13452"/>
    </source>
</evidence>
<dbReference type="SUPFAM" id="SSF54637">
    <property type="entry name" value="Thioesterase/thiol ester dehydrase-isomerase"/>
    <property type="match status" value="1"/>
</dbReference>
<dbReference type="CDD" id="cd03441">
    <property type="entry name" value="R_hydratase_like"/>
    <property type="match status" value="1"/>
</dbReference>
<gene>
    <name evidence="2" type="ORF">BS329_13765</name>
</gene>
<accession>A0A1R0KVE5</accession>
<protein>
    <recommendedName>
        <fullName evidence="1">FAS1-like dehydratase domain-containing protein</fullName>
    </recommendedName>
</protein>
<comment type="caution">
    <text evidence="2">The sequence shown here is derived from an EMBL/GenBank/DDBJ whole genome shotgun (WGS) entry which is preliminary data.</text>
</comment>
<proteinExistence type="predicted"/>
<dbReference type="Pfam" id="PF13452">
    <property type="entry name" value="FAS1_DH_region"/>
    <property type="match status" value="1"/>
</dbReference>
<evidence type="ECO:0000313" key="2">
    <source>
        <dbReference type="EMBL" id="OLZ52644.1"/>
    </source>
</evidence>
<organism evidence="2 3">
    <name type="scientific">Amycolatopsis coloradensis</name>
    <dbReference type="NCBI Taxonomy" id="76021"/>
    <lineage>
        <taxon>Bacteria</taxon>
        <taxon>Bacillati</taxon>
        <taxon>Actinomycetota</taxon>
        <taxon>Actinomycetes</taxon>
        <taxon>Pseudonocardiales</taxon>
        <taxon>Pseudonocardiaceae</taxon>
        <taxon>Amycolatopsis</taxon>
    </lineage>
</organism>